<dbReference type="CDD" id="cd00130">
    <property type="entry name" value="PAS"/>
    <property type="match status" value="1"/>
</dbReference>
<dbReference type="InterPro" id="IPR043128">
    <property type="entry name" value="Rev_trsase/Diguanyl_cyclase"/>
</dbReference>
<evidence type="ECO:0000259" key="4">
    <source>
        <dbReference type="PROSITE" id="PS50887"/>
    </source>
</evidence>
<evidence type="ECO:0000313" key="5">
    <source>
        <dbReference type="EMBL" id="OOZ38736.1"/>
    </source>
</evidence>
<dbReference type="InterPro" id="IPR029787">
    <property type="entry name" value="Nucleotide_cyclase"/>
</dbReference>
<dbReference type="Pfam" id="PF00563">
    <property type="entry name" value="EAL"/>
    <property type="match status" value="1"/>
</dbReference>
<evidence type="ECO:0008006" key="7">
    <source>
        <dbReference type="Google" id="ProtNLM"/>
    </source>
</evidence>
<dbReference type="SMART" id="SM00091">
    <property type="entry name" value="PAS"/>
    <property type="match status" value="1"/>
</dbReference>
<evidence type="ECO:0000259" key="3">
    <source>
        <dbReference type="PROSITE" id="PS50883"/>
    </source>
</evidence>
<dbReference type="CDD" id="cd01949">
    <property type="entry name" value="GGDEF"/>
    <property type="match status" value="1"/>
</dbReference>
<dbReference type="EMBL" id="MPRL01000075">
    <property type="protein sequence ID" value="OOZ38736.1"/>
    <property type="molecule type" value="Genomic_DNA"/>
</dbReference>
<dbReference type="SMART" id="SM00052">
    <property type="entry name" value="EAL"/>
    <property type="match status" value="1"/>
</dbReference>
<feature type="domain" description="GGDEF" evidence="4">
    <location>
        <begin position="347"/>
        <end position="480"/>
    </location>
</feature>
<protein>
    <recommendedName>
        <fullName evidence="7">Diguanylate cyclase</fullName>
    </recommendedName>
</protein>
<dbReference type="CDD" id="cd01948">
    <property type="entry name" value="EAL"/>
    <property type="match status" value="1"/>
</dbReference>
<dbReference type="OrthoDB" id="9787514at2"/>
<dbReference type="InterPro" id="IPR052155">
    <property type="entry name" value="Biofilm_reg_signaling"/>
</dbReference>
<dbReference type="InterPro" id="IPR001633">
    <property type="entry name" value="EAL_dom"/>
</dbReference>
<reference evidence="5 6" key="1">
    <citation type="submission" date="2016-11" db="EMBL/GenBank/DDBJ databases">
        <title>Mixed transmission modes and dynamic genome evolution in an obligate animal-bacterial symbiosis.</title>
        <authorList>
            <person name="Russell S.L."/>
            <person name="Corbett-Detig R.B."/>
            <person name="Cavanaugh C.M."/>
        </authorList>
    </citation>
    <scope>NUCLEOTIDE SEQUENCE [LARGE SCALE GENOMIC DNA]</scope>
    <source>
        <strain evidence="5">Sveles-Q1</strain>
    </source>
</reference>
<dbReference type="Gene3D" id="3.20.20.450">
    <property type="entry name" value="EAL domain"/>
    <property type="match status" value="1"/>
</dbReference>
<evidence type="ECO:0000259" key="2">
    <source>
        <dbReference type="PROSITE" id="PS50112"/>
    </source>
</evidence>
<dbReference type="SMART" id="SM00065">
    <property type="entry name" value="GAF"/>
    <property type="match status" value="1"/>
</dbReference>
<dbReference type="SMART" id="SM00267">
    <property type="entry name" value="GGDEF"/>
    <property type="match status" value="1"/>
</dbReference>
<dbReference type="Pfam" id="PF00990">
    <property type="entry name" value="GGDEF"/>
    <property type="match status" value="1"/>
</dbReference>
<dbReference type="InterPro" id="IPR000160">
    <property type="entry name" value="GGDEF_dom"/>
</dbReference>
<dbReference type="NCBIfam" id="TIGR00229">
    <property type="entry name" value="sensory_box"/>
    <property type="match status" value="1"/>
</dbReference>
<dbReference type="SUPFAM" id="SSF55785">
    <property type="entry name" value="PYP-like sensor domain (PAS domain)"/>
    <property type="match status" value="1"/>
</dbReference>
<proteinExistence type="predicted"/>
<dbReference type="Pfam" id="PF13185">
    <property type="entry name" value="GAF_2"/>
    <property type="match status" value="1"/>
</dbReference>
<dbReference type="SUPFAM" id="SSF55781">
    <property type="entry name" value="GAF domain-like"/>
    <property type="match status" value="1"/>
</dbReference>
<dbReference type="RefSeq" id="WP_078484814.1">
    <property type="nucleotide sequence ID" value="NZ_MPRL01000075.1"/>
</dbReference>
<dbReference type="InterPro" id="IPR003018">
    <property type="entry name" value="GAF"/>
</dbReference>
<dbReference type="AlphaFoldDB" id="A0A1T2L1A7"/>
<dbReference type="FunFam" id="3.30.70.270:FF:000001">
    <property type="entry name" value="Diguanylate cyclase domain protein"/>
    <property type="match status" value="1"/>
</dbReference>
<comment type="cofactor">
    <cofactor evidence="1">
        <name>Mg(2+)</name>
        <dbReference type="ChEBI" id="CHEBI:18420"/>
    </cofactor>
</comment>
<feature type="domain" description="EAL" evidence="3">
    <location>
        <begin position="491"/>
        <end position="737"/>
    </location>
</feature>
<dbReference type="Gene3D" id="3.30.450.20">
    <property type="entry name" value="PAS domain"/>
    <property type="match status" value="1"/>
</dbReference>
<name>A0A1T2L1A7_9GAMM</name>
<dbReference type="PANTHER" id="PTHR44757:SF4">
    <property type="entry name" value="DIGUANYLATE CYCLASE DGCE-RELATED"/>
    <property type="match status" value="1"/>
</dbReference>
<dbReference type="InterPro" id="IPR000014">
    <property type="entry name" value="PAS"/>
</dbReference>
<accession>A0A1T2L1A7</accession>
<dbReference type="Gene3D" id="3.30.450.40">
    <property type="match status" value="1"/>
</dbReference>
<dbReference type="PROSITE" id="PS50887">
    <property type="entry name" value="GGDEF"/>
    <property type="match status" value="1"/>
</dbReference>
<dbReference type="SUPFAM" id="SSF141868">
    <property type="entry name" value="EAL domain-like"/>
    <property type="match status" value="1"/>
</dbReference>
<dbReference type="Proteomes" id="UP000191110">
    <property type="component" value="Unassembled WGS sequence"/>
</dbReference>
<dbReference type="InterPro" id="IPR035919">
    <property type="entry name" value="EAL_sf"/>
</dbReference>
<dbReference type="GO" id="GO:0003824">
    <property type="term" value="F:catalytic activity"/>
    <property type="evidence" value="ECO:0007669"/>
    <property type="project" value="UniProtKB-ARBA"/>
</dbReference>
<dbReference type="PROSITE" id="PS50883">
    <property type="entry name" value="EAL"/>
    <property type="match status" value="1"/>
</dbReference>
<comment type="caution">
    <text evidence="5">The sequence shown here is derived from an EMBL/GenBank/DDBJ whole genome shotgun (WGS) entry which is preliminary data.</text>
</comment>
<sequence length="737" mass="82402">MGAAPNEELARLKEQVALQEKEIALLLDVSRQIVTLLDIEQVLSLVADRAMELIQAESLLIPIINKTTTHYLYQATSGKNADLIKGQQFPIHVGMCGWVLTHERPLMFGRDYPWEMDEKTRWEEGKESALLVPLIARGRIIGGLSGIGRAGGGSFTQRDLELLMLFANQVSVAIENAQVFRELETEKEMAEITLHSIADGVIRTDARGIVQYLNPVAEFLTGWKRNSAVGQHADQLLPPMISEERAVSSVVTRCLENRETVVESDYEFLPKGLEERLIVQLSASPLHSSDAELSGTVLIFRDITQAQEIATTMAYQASHDALTGLFNRAVFEERLEQLISESRENDAEHTLLYLDLDQFKIVNDTCGHLAGDELLRQISGEMKEQLRHDDLLARLGGDEFGLLLAHCDEQCGARIAETLKDAISDFRFVWKEKSFFIGVSIGVVPITRHAGNYTSLLVAADRACYAAKDRGRNRIHLYREEDVDLNRRHGEMEWVHQISQAMMEDRFVLFAQPIRPLQAQDQKARHELLLRIRSESGELTPPGAFIPAAERYDKMTEIDRWVVATAISKIGSSLVRQSQGCVSINISGQSLGDGAFLDFVVDEIHAKKVDTELVCFEITETAAISDFTNALKFINTLKGYGCKFALDDFGSGLSSFGYLKNLPIDFIKIDGMFVKDILDDPVDLVLVEAITKVAHEIGVPTIAEFVENEAIEQKLKQIGVDYAQGYHIGYPEPWELD</sequence>
<dbReference type="PROSITE" id="PS50112">
    <property type="entry name" value="PAS"/>
    <property type="match status" value="1"/>
</dbReference>
<dbReference type="SUPFAM" id="SSF55073">
    <property type="entry name" value="Nucleotide cyclase"/>
    <property type="match status" value="1"/>
</dbReference>
<dbReference type="InterPro" id="IPR013656">
    <property type="entry name" value="PAS_4"/>
</dbReference>
<feature type="domain" description="PAS" evidence="2">
    <location>
        <begin position="186"/>
        <end position="239"/>
    </location>
</feature>
<keyword evidence="6" id="KW-1185">Reference proteome</keyword>
<dbReference type="InterPro" id="IPR029016">
    <property type="entry name" value="GAF-like_dom_sf"/>
</dbReference>
<organism evidence="5 6">
    <name type="scientific">Solemya pervernicosa gill symbiont</name>
    <dbReference type="NCBI Taxonomy" id="642797"/>
    <lineage>
        <taxon>Bacteria</taxon>
        <taxon>Pseudomonadati</taxon>
        <taxon>Pseudomonadota</taxon>
        <taxon>Gammaproteobacteria</taxon>
        <taxon>sulfur-oxidizing symbionts</taxon>
    </lineage>
</organism>
<gene>
    <name evidence="5" type="ORF">BOW53_14540</name>
</gene>
<dbReference type="PANTHER" id="PTHR44757">
    <property type="entry name" value="DIGUANYLATE CYCLASE DGCP"/>
    <property type="match status" value="1"/>
</dbReference>
<dbReference type="NCBIfam" id="TIGR00254">
    <property type="entry name" value="GGDEF"/>
    <property type="match status" value="1"/>
</dbReference>
<dbReference type="Gene3D" id="3.30.70.270">
    <property type="match status" value="1"/>
</dbReference>
<dbReference type="InterPro" id="IPR035965">
    <property type="entry name" value="PAS-like_dom_sf"/>
</dbReference>
<evidence type="ECO:0000313" key="6">
    <source>
        <dbReference type="Proteomes" id="UP000191110"/>
    </source>
</evidence>
<dbReference type="Pfam" id="PF08448">
    <property type="entry name" value="PAS_4"/>
    <property type="match status" value="1"/>
</dbReference>
<evidence type="ECO:0000256" key="1">
    <source>
        <dbReference type="ARBA" id="ARBA00001946"/>
    </source>
</evidence>